<keyword evidence="1" id="KW-0472">Membrane</keyword>
<accession>A0A212JM04</accession>
<sequence>MTDVFNFLSLPGAGSFLEIQRHFLERTLDMNAIRETLIAVGVVVGIILLVMLILHFRPKKPYVPQDWIFDAKQIRDLLGVALNQRAKIELHFSMEGEARRPALRCSAVALENGTILLEASGLASLSHKWQGRNVDCFFILRKQDSYAFYAFSTTIVEIRTLKEACLITVKVPEKIESRQKRSYLRIPPPEEYMLGAAVWRGLDMPESLERNDLALWPKPSRIWLPGMREEFTFRDISSGGLRLHLPRHILAEEMDFIHVSTQFIVMLDLWEPDKAQRLRFWLLCRMQSPVLDFETKGMDIGAQFLSWAKPAESGGSNLIWLKLASSGEVEPLGNWIMRRHLEFFRESEQSLSFAHRQTA</sequence>
<proteinExistence type="predicted"/>
<name>A0A212JM04_9DELT</name>
<keyword evidence="1" id="KW-0812">Transmembrane</keyword>
<dbReference type="AlphaFoldDB" id="A0A212JM04"/>
<evidence type="ECO:0008006" key="3">
    <source>
        <dbReference type="Google" id="ProtNLM"/>
    </source>
</evidence>
<feature type="transmembrane region" description="Helical" evidence="1">
    <location>
        <begin position="36"/>
        <end position="56"/>
    </location>
</feature>
<keyword evidence="1" id="KW-1133">Transmembrane helix</keyword>
<protein>
    <recommendedName>
        <fullName evidence="3">PilZ domain-containing protein</fullName>
    </recommendedName>
</protein>
<evidence type="ECO:0000256" key="1">
    <source>
        <dbReference type="SAM" id="Phobius"/>
    </source>
</evidence>
<gene>
    <name evidence="2" type="ORF">KL86DPRO_11790</name>
</gene>
<dbReference type="EMBL" id="FLUQ01000001">
    <property type="protein sequence ID" value="SBW00474.1"/>
    <property type="molecule type" value="Genomic_DNA"/>
</dbReference>
<organism evidence="2">
    <name type="scientific">uncultured delta proteobacterium</name>
    <dbReference type="NCBI Taxonomy" id="34034"/>
    <lineage>
        <taxon>Bacteria</taxon>
        <taxon>Deltaproteobacteria</taxon>
        <taxon>environmental samples</taxon>
    </lineage>
</organism>
<reference evidence="2" key="1">
    <citation type="submission" date="2016-04" db="EMBL/GenBank/DDBJ databases">
        <authorList>
            <person name="Evans L.H."/>
            <person name="Alamgir A."/>
            <person name="Owens N."/>
            <person name="Weber N.D."/>
            <person name="Virtaneva K."/>
            <person name="Barbian K."/>
            <person name="Babar A."/>
            <person name="Rosenke K."/>
        </authorList>
    </citation>
    <scope>NUCLEOTIDE SEQUENCE</scope>
    <source>
        <strain evidence="2">86</strain>
    </source>
</reference>
<evidence type="ECO:0000313" key="2">
    <source>
        <dbReference type="EMBL" id="SBW00474.1"/>
    </source>
</evidence>